<protein>
    <submittedName>
        <fullName evidence="1">Uncharacterized protein</fullName>
    </submittedName>
</protein>
<keyword evidence="2" id="KW-1185">Reference proteome</keyword>
<organism evidence="1 2">
    <name type="scientific">Erwinia phage Ea9-2</name>
    <dbReference type="NCBI Taxonomy" id="1429767"/>
    <lineage>
        <taxon>Viruses</taxon>
        <taxon>Duplodnaviria</taxon>
        <taxon>Heunggongvirae</taxon>
        <taxon>Uroviricota</taxon>
        <taxon>Caudoviricetes</taxon>
        <taxon>Schitoviridae</taxon>
        <taxon>Erskinevirinae</taxon>
        <taxon>Johnsonvirus</taxon>
        <taxon>Johnsonvirus Ea92</taxon>
    </lineage>
</organism>
<sequence length="58" mass="6472">MATATAKKKASFELTLNLSQHEARLLMAACQNSWTDEDEVAYGLREVIFKALLEEIDG</sequence>
<dbReference type="KEGG" id="vg:18503982"/>
<dbReference type="Proteomes" id="UP000019305">
    <property type="component" value="Segment"/>
</dbReference>
<dbReference type="GeneID" id="18503982"/>
<name>W6B116_9CAUD</name>
<proteinExistence type="predicted"/>
<gene>
    <name evidence="1" type="ORF">Ea92_46</name>
</gene>
<dbReference type="RefSeq" id="YP_009007421.1">
    <property type="nucleotide sequence ID" value="NC_023579.1"/>
</dbReference>
<evidence type="ECO:0000313" key="1">
    <source>
        <dbReference type="EMBL" id="AHI60104.1"/>
    </source>
</evidence>
<evidence type="ECO:0000313" key="2">
    <source>
        <dbReference type="Proteomes" id="UP000019305"/>
    </source>
</evidence>
<reference evidence="1 2" key="1">
    <citation type="submission" date="2015-01" db="EMBL/GenBank/DDBJ databases">
        <title>Characterization of two new Erwinia spp. phages.</title>
        <authorList>
            <person name="Yagubi A.I."/>
            <person name="Kropinski A.M."/>
            <person name="Castle A.J."/>
            <person name="Svircev A.M."/>
        </authorList>
    </citation>
    <scope>NUCLEOTIDE SEQUENCE [LARGE SCALE GENOMIC DNA]</scope>
    <source>
        <strain evidence="1">Ea9-2</strain>
    </source>
</reference>
<dbReference type="EMBL" id="KF806588">
    <property type="protein sequence ID" value="AHI60104.1"/>
    <property type="molecule type" value="Genomic_DNA"/>
</dbReference>
<accession>W6B116</accession>